<dbReference type="SUPFAM" id="SSF50978">
    <property type="entry name" value="WD40 repeat-like"/>
    <property type="match status" value="1"/>
</dbReference>
<comment type="subcellular location">
    <subcellularLocation>
        <location evidence="1">Nucleus</location>
    </subcellularLocation>
</comment>
<feature type="compositionally biased region" description="Acidic residues" evidence="4">
    <location>
        <begin position="704"/>
        <end position="719"/>
    </location>
</feature>
<dbReference type="InterPro" id="IPR007148">
    <property type="entry name" value="SSU_processome_Utp12"/>
</dbReference>
<dbReference type="EMBL" id="ML014388">
    <property type="protein sequence ID" value="RKO98634.1"/>
    <property type="molecule type" value="Genomic_DNA"/>
</dbReference>
<dbReference type="STRING" id="1555241.A0A4P9WYT6"/>
<evidence type="ECO:0000313" key="7">
    <source>
        <dbReference type="Proteomes" id="UP000274922"/>
    </source>
</evidence>
<feature type="region of interest" description="Disordered" evidence="4">
    <location>
        <begin position="638"/>
        <end position="758"/>
    </location>
</feature>
<accession>A0A4P9WYT6</accession>
<protein>
    <recommendedName>
        <fullName evidence="5">Small-subunit processome Utp12 domain-containing protein</fullName>
    </recommendedName>
</protein>
<feature type="domain" description="Small-subunit processome Utp12" evidence="5">
    <location>
        <begin position="513"/>
        <end position="615"/>
    </location>
</feature>
<dbReference type="InterPro" id="IPR036322">
    <property type="entry name" value="WD40_repeat_dom_sf"/>
</dbReference>
<dbReference type="PANTHER" id="PTHR44267">
    <property type="entry name" value="WD REPEAT-CONTAINING PROTEIN 43"/>
    <property type="match status" value="1"/>
</dbReference>
<dbReference type="GO" id="GO:0005730">
    <property type="term" value="C:nucleolus"/>
    <property type="evidence" value="ECO:0007669"/>
    <property type="project" value="TreeGrafter"/>
</dbReference>
<evidence type="ECO:0000256" key="4">
    <source>
        <dbReference type="SAM" id="MobiDB-lite"/>
    </source>
</evidence>
<sequence>MGVATARKANKHVTMFNKAPTAAAAVARYTLTAFSPSRHLMATVVPSFDVHTLTVHDTRSGAALGSFTPQSRITSLCYAKLVSAAAAAPADSARATDAAADAALAKDSAFDVFVVGLASGALAVWSVRRNALVTTLSDASSSQPIVSLAPASRAAAHHVAALAADGSACVWDLATAAVLRRFQVPAAVLGSDGQAHTLVALGADAWLVGAAGLAGRLAADGTLAATYAGHTQPVNQLAPVGAAPETAASHFVSASTGERYANLWRADSAQSPQHVLQLPFDLRTLHTQPDADAALIAGDKQVAVYLELAASADAADEAAASAAAAGKAGAKKKKVKMSAQRMADTLVTVTAPVLATALVAGAAAASVELLIVTGKPLEPSFRLVPLKDSEGHVLREVTVTVTAKTAETMTLLSKAAAADPLEAAAHTLDGLSLPSAAHGAPSFGAQVADLTVSRSAANTETPAAASVTNAAATANGKSAHGRTNVAGGRASADSPLTSESLNTLLAQALQSHDRALLLRVIAVQDARVIQTTVSRLSSSAVAPFAEALLHRLHSGPGAMSQVLPWLRVVLVVHASFLLGNPGVVALLGRLHQQLVNRTENFSELLKLSGKLDLVLSSARLREQGTGVLNDVALVNYAEKQDDEDEDDVDSDVSDASGASDDDAADFASVDGGDSDADSDAETVDETEDDDEADAVAVNGISDSGSDDGTESSDEEDEEAKAESDAARMAASVDPFASSDSECEAKHAQVNAEDLDESD</sequence>
<name>A0A4P9WYT6_9FUNG</name>
<evidence type="ECO:0000259" key="5">
    <source>
        <dbReference type="Pfam" id="PF04003"/>
    </source>
</evidence>
<reference evidence="7" key="1">
    <citation type="journal article" date="2018" name="Nat. Microbiol.">
        <title>Leveraging single-cell genomics to expand the fungal tree of life.</title>
        <authorList>
            <person name="Ahrendt S.R."/>
            <person name="Quandt C.A."/>
            <person name="Ciobanu D."/>
            <person name="Clum A."/>
            <person name="Salamov A."/>
            <person name="Andreopoulos B."/>
            <person name="Cheng J.F."/>
            <person name="Woyke T."/>
            <person name="Pelin A."/>
            <person name="Henrissat B."/>
            <person name="Reynolds N.K."/>
            <person name="Benny G.L."/>
            <person name="Smith M.E."/>
            <person name="James T.Y."/>
            <person name="Grigoriev I.V."/>
        </authorList>
    </citation>
    <scope>NUCLEOTIDE SEQUENCE [LARGE SCALE GENOMIC DNA]</scope>
    <source>
        <strain evidence="7">ATCC 52028</strain>
    </source>
</reference>
<feature type="compositionally biased region" description="Acidic residues" evidence="4">
    <location>
        <begin position="640"/>
        <end position="652"/>
    </location>
</feature>
<dbReference type="Gene3D" id="2.130.10.10">
    <property type="entry name" value="YVTN repeat-like/Quinoprotein amine dehydrogenase"/>
    <property type="match status" value="1"/>
</dbReference>
<dbReference type="PANTHER" id="PTHR44267:SF1">
    <property type="entry name" value="WD REPEAT-CONTAINING PROTEIN 43"/>
    <property type="match status" value="1"/>
</dbReference>
<dbReference type="GO" id="GO:0000462">
    <property type="term" value="P:maturation of SSU-rRNA from tricistronic rRNA transcript (SSU-rRNA, 5.8S rRNA, LSU-rRNA)"/>
    <property type="evidence" value="ECO:0007669"/>
    <property type="project" value="TreeGrafter"/>
</dbReference>
<proteinExistence type="inferred from homology"/>
<dbReference type="Proteomes" id="UP000274922">
    <property type="component" value="Unassembled WGS sequence"/>
</dbReference>
<keyword evidence="7" id="KW-1185">Reference proteome</keyword>
<evidence type="ECO:0000256" key="1">
    <source>
        <dbReference type="ARBA" id="ARBA00004123"/>
    </source>
</evidence>
<dbReference type="OrthoDB" id="30195at2759"/>
<comment type="similarity">
    <text evidence="3">Belongs to the UTP5 family.</text>
</comment>
<keyword evidence="2" id="KW-0539">Nucleus</keyword>
<dbReference type="InterPro" id="IPR015943">
    <property type="entry name" value="WD40/YVTN_repeat-like_dom_sf"/>
</dbReference>
<dbReference type="InterPro" id="IPR052414">
    <property type="entry name" value="U3_snoRNA-assoc_WDR"/>
</dbReference>
<dbReference type="AlphaFoldDB" id="A0A4P9WYT6"/>
<dbReference type="Pfam" id="PF04003">
    <property type="entry name" value="Utp12"/>
    <property type="match status" value="1"/>
</dbReference>
<gene>
    <name evidence="6" type="ORF">CXG81DRAFT_21167</name>
</gene>
<evidence type="ECO:0000256" key="2">
    <source>
        <dbReference type="ARBA" id="ARBA00023242"/>
    </source>
</evidence>
<organism evidence="6 7">
    <name type="scientific">Caulochytrium protostelioides</name>
    <dbReference type="NCBI Taxonomy" id="1555241"/>
    <lineage>
        <taxon>Eukaryota</taxon>
        <taxon>Fungi</taxon>
        <taxon>Fungi incertae sedis</taxon>
        <taxon>Chytridiomycota</taxon>
        <taxon>Chytridiomycota incertae sedis</taxon>
        <taxon>Chytridiomycetes</taxon>
        <taxon>Caulochytriales</taxon>
        <taxon>Caulochytriaceae</taxon>
        <taxon>Caulochytrium</taxon>
    </lineage>
</organism>
<evidence type="ECO:0000313" key="6">
    <source>
        <dbReference type="EMBL" id="RKO98634.1"/>
    </source>
</evidence>
<feature type="compositionally biased region" description="Acidic residues" evidence="4">
    <location>
        <begin position="672"/>
        <end position="693"/>
    </location>
</feature>
<evidence type="ECO:0000256" key="3">
    <source>
        <dbReference type="ARBA" id="ARBA00038335"/>
    </source>
</evidence>